<dbReference type="PROSITE" id="PS51257">
    <property type="entry name" value="PROKAR_LIPOPROTEIN"/>
    <property type="match status" value="1"/>
</dbReference>
<feature type="transmembrane region" description="Helical" evidence="1">
    <location>
        <begin position="101"/>
        <end position="124"/>
    </location>
</feature>
<dbReference type="SMART" id="SM00267">
    <property type="entry name" value="GGDEF"/>
    <property type="match status" value="1"/>
</dbReference>
<keyword evidence="1" id="KW-0472">Membrane</keyword>
<dbReference type="GO" id="GO:0005886">
    <property type="term" value="C:plasma membrane"/>
    <property type="evidence" value="ECO:0007669"/>
    <property type="project" value="TreeGrafter"/>
</dbReference>
<dbReference type="AlphaFoldDB" id="A0A537LMX5"/>
<feature type="domain" description="GGDEF" evidence="2">
    <location>
        <begin position="222"/>
        <end position="357"/>
    </location>
</feature>
<name>A0A537LMX5_9BACT</name>
<dbReference type="GO" id="GO:1902201">
    <property type="term" value="P:negative regulation of bacterial-type flagellum-dependent cell motility"/>
    <property type="evidence" value="ECO:0007669"/>
    <property type="project" value="TreeGrafter"/>
</dbReference>
<feature type="transmembrane region" description="Helical" evidence="1">
    <location>
        <begin position="12"/>
        <end position="34"/>
    </location>
</feature>
<gene>
    <name evidence="4" type="ORF">E6G98_09695</name>
    <name evidence="3" type="ORF">E6G99_11620</name>
</gene>
<keyword evidence="1" id="KW-1133">Transmembrane helix</keyword>
<dbReference type="NCBIfam" id="TIGR00254">
    <property type="entry name" value="GGDEF"/>
    <property type="match status" value="1"/>
</dbReference>
<dbReference type="PROSITE" id="PS50887">
    <property type="entry name" value="GGDEF"/>
    <property type="match status" value="1"/>
</dbReference>
<dbReference type="InterPro" id="IPR050469">
    <property type="entry name" value="Diguanylate_Cyclase"/>
</dbReference>
<dbReference type="EMBL" id="VBAI01000160">
    <property type="protein sequence ID" value="TMJ09364.1"/>
    <property type="molecule type" value="Genomic_DNA"/>
</dbReference>
<comment type="caution">
    <text evidence="4">The sequence shown here is derived from an EMBL/GenBank/DDBJ whole genome shotgun (WGS) entry which is preliminary data.</text>
</comment>
<dbReference type="EMBL" id="VBAJ01000284">
    <property type="protein sequence ID" value="TMJ03151.1"/>
    <property type="molecule type" value="Genomic_DNA"/>
</dbReference>
<feature type="transmembrane region" description="Helical" evidence="1">
    <location>
        <begin position="155"/>
        <end position="174"/>
    </location>
</feature>
<dbReference type="Gene3D" id="3.30.70.270">
    <property type="match status" value="1"/>
</dbReference>
<evidence type="ECO:0000313" key="6">
    <source>
        <dbReference type="Proteomes" id="UP000318661"/>
    </source>
</evidence>
<reference evidence="5 6" key="1">
    <citation type="journal article" date="2019" name="Nat. Microbiol.">
        <title>Mediterranean grassland soil C-N compound turnover is dependent on rainfall and depth, and is mediated by genomically divergent microorganisms.</title>
        <authorList>
            <person name="Diamond S."/>
            <person name="Andeer P.F."/>
            <person name="Li Z."/>
            <person name="Crits-Christoph A."/>
            <person name="Burstein D."/>
            <person name="Anantharaman K."/>
            <person name="Lane K.R."/>
            <person name="Thomas B.C."/>
            <person name="Pan C."/>
            <person name="Northen T.R."/>
            <person name="Banfield J.F."/>
        </authorList>
    </citation>
    <scope>NUCLEOTIDE SEQUENCE [LARGE SCALE GENOMIC DNA]</scope>
    <source>
        <strain evidence="4">NP_1</strain>
        <strain evidence="3">NP_2</strain>
    </source>
</reference>
<dbReference type="PANTHER" id="PTHR45138">
    <property type="entry name" value="REGULATORY COMPONENTS OF SENSORY TRANSDUCTION SYSTEM"/>
    <property type="match status" value="1"/>
</dbReference>
<evidence type="ECO:0000313" key="3">
    <source>
        <dbReference type="EMBL" id="TMJ03151.1"/>
    </source>
</evidence>
<dbReference type="GO" id="GO:0043709">
    <property type="term" value="P:cell adhesion involved in single-species biofilm formation"/>
    <property type="evidence" value="ECO:0007669"/>
    <property type="project" value="TreeGrafter"/>
</dbReference>
<dbReference type="FunFam" id="3.30.70.270:FF:000001">
    <property type="entry name" value="Diguanylate cyclase domain protein"/>
    <property type="match status" value="1"/>
</dbReference>
<dbReference type="InterPro" id="IPR043128">
    <property type="entry name" value="Rev_trsase/Diguanyl_cyclase"/>
</dbReference>
<accession>A0A537LMX5</accession>
<dbReference type="PANTHER" id="PTHR45138:SF9">
    <property type="entry name" value="DIGUANYLATE CYCLASE DGCM-RELATED"/>
    <property type="match status" value="1"/>
</dbReference>
<proteinExistence type="predicted"/>
<dbReference type="Proteomes" id="UP000318661">
    <property type="component" value="Unassembled WGS sequence"/>
</dbReference>
<evidence type="ECO:0000256" key="1">
    <source>
        <dbReference type="SAM" id="Phobius"/>
    </source>
</evidence>
<feature type="transmembrane region" description="Helical" evidence="1">
    <location>
        <begin position="40"/>
        <end position="64"/>
    </location>
</feature>
<protein>
    <submittedName>
        <fullName evidence="4">GGDEF domain-containing protein</fullName>
    </submittedName>
</protein>
<evidence type="ECO:0000259" key="2">
    <source>
        <dbReference type="PROSITE" id="PS50887"/>
    </source>
</evidence>
<dbReference type="GO" id="GO:0052621">
    <property type="term" value="F:diguanylate cyclase activity"/>
    <property type="evidence" value="ECO:0007669"/>
    <property type="project" value="TreeGrafter"/>
</dbReference>
<dbReference type="InterPro" id="IPR029787">
    <property type="entry name" value="Nucleotide_cyclase"/>
</dbReference>
<sequence>MGSVDKRQIKERGILMGSAGLVAALVVACLLNYVGFRTVSLAGCLWALGATILVQGTMWLVVHLRWDNRVARWDPHFIYVPMVGATAVLALYIYLAPTMRMILLMAWFGAPILLAGLVGFAGLFAMSALMAMSYLGAIALLVRQGYPLWMPFESSVATMFMFINVFTGVVVERLRRERDERKALRAKLAELAITDPLTGLYNRRHFEEILRAEVQRIGRYGGNCSLGMIDLDFFKNYNDTLGHLAGDALLRELAALLRGHLRVSDVLARYGGEEFGLIMVNTPKDEAVQAMERLRVLVEEYPFRGGSIQPFGRLTVSIGIASCPSDGVDYEELVRKADGALYAAKRMGRNQIQAALLA</sequence>
<dbReference type="CDD" id="cd01949">
    <property type="entry name" value="GGDEF"/>
    <property type="match status" value="1"/>
</dbReference>
<keyword evidence="1" id="KW-0812">Transmembrane</keyword>
<feature type="transmembrane region" description="Helical" evidence="1">
    <location>
        <begin position="76"/>
        <end position="95"/>
    </location>
</feature>
<evidence type="ECO:0000313" key="4">
    <source>
        <dbReference type="EMBL" id="TMJ09364.1"/>
    </source>
</evidence>
<dbReference type="Pfam" id="PF00990">
    <property type="entry name" value="GGDEF"/>
    <property type="match status" value="1"/>
</dbReference>
<dbReference type="InterPro" id="IPR000160">
    <property type="entry name" value="GGDEF_dom"/>
</dbReference>
<organism evidence="4 5">
    <name type="scientific">Candidatus Segetimicrobium genomatis</name>
    <dbReference type="NCBI Taxonomy" id="2569760"/>
    <lineage>
        <taxon>Bacteria</taxon>
        <taxon>Bacillati</taxon>
        <taxon>Candidatus Sysuimicrobiota</taxon>
        <taxon>Candidatus Sysuimicrobiia</taxon>
        <taxon>Candidatus Sysuimicrobiales</taxon>
        <taxon>Candidatus Segetimicrobiaceae</taxon>
        <taxon>Candidatus Segetimicrobium</taxon>
    </lineage>
</organism>
<dbReference type="SUPFAM" id="SSF55073">
    <property type="entry name" value="Nucleotide cyclase"/>
    <property type="match status" value="1"/>
</dbReference>
<evidence type="ECO:0000313" key="5">
    <source>
        <dbReference type="Proteomes" id="UP000315217"/>
    </source>
</evidence>
<dbReference type="Proteomes" id="UP000315217">
    <property type="component" value="Unassembled WGS sequence"/>
</dbReference>